<accession>A0ABP0RTR6</accession>
<organism evidence="2 3">
    <name type="scientific">Durusdinium trenchii</name>
    <dbReference type="NCBI Taxonomy" id="1381693"/>
    <lineage>
        <taxon>Eukaryota</taxon>
        <taxon>Sar</taxon>
        <taxon>Alveolata</taxon>
        <taxon>Dinophyceae</taxon>
        <taxon>Suessiales</taxon>
        <taxon>Symbiodiniaceae</taxon>
        <taxon>Durusdinium</taxon>
    </lineage>
</organism>
<dbReference type="Proteomes" id="UP001642484">
    <property type="component" value="Unassembled WGS sequence"/>
</dbReference>
<sequence>MRNWEDFVVKADSENELGEVFNDTHMVSDMEQELRFQRWKDVVLDVARTSRVSRGKMMRLVILEIGCGGRVPTVRATCETTASQLKKYADVTVARINPDFPLPDRLHPPAMYSRYLCLPMKGLEGLRKINEQYQELIKPRRRAEQVQARAAEKIQDVKEEPARSRSPKKADVPVANAKAPQMSQELKSPKAKPAPKRTPEAKAKSEGSPKETKARGASRRAPSASRPQSKGVKTLD</sequence>
<feature type="compositionally biased region" description="Basic and acidic residues" evidence="1">
    <location>
        <begin position="150"/>
        <end position="171"/>
    </location>
</feature>
<evidence type="ECO:0000313" key="3">
    <source>
        <dbReference type="Proteomes" id="UP001642484"/>
    </source>
</evidence>
<feature type="compositionally biased region" description="Basic and acidic residues" evidence="1">
    <location>
        <begin position="197"/>
        <end position="214"/>
    </location>
</feature>
<feature type="region of interest" description="Disordered" evidence="1">
    <location>
        <begin position="139"/>
        <end position="236"/>
    </location>
</feature>
<name>A0ABP0RTR6_9DINO</name>
<proteinExistence type="predicted"/>
<evidence type="ECO:0000313" key="2">
    <source>
        <dbReference type="EMBL" id="CAK9102606.1"/>
    </source>
</evidence>
<evidence type="ECO:0000256" key="1">
    <source>
        <dbReference type="SAM" id="MobiDB-lite"/>
    </source>
</evidence>
<dbReference type="EMBL" id="CAXAMN010026373">
    <property type="protein sequence ID" value="CAK9102606.1"/>
    <property type="molecule type" value="Genomic_DNA"/>
</dbReference>
<keyword evidence="3" id="KW-1185">Reference proteome</keyword>
<feature type="compositionally biased region" description="Low complexity" evidence="1">
    <location>
        <begin position="219"/>
        <end position="229"/>
    </location>
</feature>
<reference evidence="2 3" key="1">
    <citation type="submission" date="2024-02" db="EMBL/GenBank/DDBJ databases">
        <authorList>
            <person name="Chen Y."/>
            <person name="Shah S."/>
            <person name="Dougan E. K."/>
            <person name="Thang M."/>
            <person name="Chan C."/>
        </authorList>
    </citation>
    <scope>NUCLEOTIDE SEQUENCE [LARGE SCALE GENOMIC DNA]</scope>
</reference>
<gene>
    <name evidence="2" type="ORF">CCMP2556_LOCUS48271</name>
</gene>
<protein>
    <submittedName>
        <fullName evidence="2">Uncharacterized protein</fullName>
    </submittedName>
</protein>
<comment type="caution">
    <text evidence="2">The sequence shown here is derived from an EMBL/GenBank/DDBJ whole genome shotgun (WGS) entry which is preliminary data.</text>
</comment>